<organism evidence="1 2">
    <name type="scientific">Chitinophaga defluvii</name>
    <dbReference type="NCBI Taxonomy" id="3163343"/>
    <lineage>
        <taxon>Bacteria</taxon>
        <taxon>Pseudomonadati</taxon>
        <taxon>Bacteroidota</taxon>
        <taxon>Chitinophagia</taxon>
        <taxon>Chitinophagales</taxon>
        <taxon>Chitinophagaceae</taxon>
        <taxon>Chitinophaga</taxon>
    </lineage>
</organism>
<dbReference type="Proteomes" id="UP001549749">
    <property type="component" value="Unassembled WGS sequence"/>
</dbReference>
<protein>
    <submittedName>
        <fullName evidence="1">PRTRC system protein C</fullName>
    </submittedName>
</protein>
<proteinExistence type="predicted"/>
<accession>A0ABV2TGT0</accession>
<evidence type="ECO:0000313" key="1">
    <source>
        <dbReference type="EMBL" id="MET7001480.1"/>
    </source>
</evidence>
<keyword evidence="2" id="KW-1185">Reference proteome</keyword>
<comment type="caution">
    <text evidence="1">The sequence shown here is derived from an EMBL/GenBank/DDBJ whole genome shotgun (WGS) entry which is preliminary data.</text>
</comment>
<dbReference type="EMBL" id="JBEXAC010000004">
    <property type="protein sequence ID" value="MET7001480.1"/>
    <property type="molecule type" value="Genomic_DNA"/>
</dbReference>
<dbReference type="RefSeq" id="WP_354664052.1">
    <property type="nucleotide sequence ID" value="NZ_JBEXAC010000004.1"/>
</dbReference>
<dbReference type="InterPro" id="IPR032866">
    <property type="entry name" value="Prok_Ub"/>
</dbReference>
<dbReference type="InterPro" id="IPR022289">
    <property type="entry name" value="PRTRC_protein-C"/>
</dbReference>
<reference evidence="1 2" key="1">
    <citation type="submission" date="2024-06" db="EMBL/GenBank/DDBJ databases">
        <title>Chitinophaga defluvii sp. nov., isolated from municipal sewage.</title>
        <authorList>
            <person name="Zhang L."/>
        </authorList>
    </citation>
    <scope>NUCLEOTIDE SEQUENCE [LARGE SCALE GENOMIC DNA]</scope>
    <source>
        <strain evidence="1 2">H8</strain>
    </source>
</reference>
<name>A0ABV2TGT0_9BACT</name>
<gene>
    <name evidence="1" type="ORF">ABR189_29130</name>
</gene>
<evidence type="ECO:0000313" key="2">
    <source>
        <dbReference type="Proteomes" id="UP001549749"/>
    </source>
</evidence>
<sequence>MLIAKQLDRVFLLTENGTDLRLTDPEPSWSVEAVMNFYANTYPILTTAKVLAPRIEEDTVQYRFESVMGTKG</sequence>
<dbReference type="Pfam" id="PF14454">
    <property type="entry name" value="Prok_Ub"/>
    <property type="match status" value="1"/>
</dbReference>
<dbReference type="NCBIfam" id="TIGR03738">
    <property type="entry name" value="PRTRC_C"/>
    <property type="match status" value="1"/>
</dbReference>